<feature type="domain" description="Periplasmic binding protein" evidence="5">
    <location>
        <begin position="40"/>
        <end position="300"/>
    </location>
</feature>
<evidence type="ECO:0000256" key="2">
    <source>
        <dbReference type="ARBA" id="ARBA00007639"/>
    </source>
</evidence>
<dbReference type="PANTHER" id="PTHR46847:SF1">
    <property type="entry name" value="D-ALLOSE-BINDING PERIPLASMIC PROTEIN-RELATED"/>
    <property type="match status" value="1"/>
</dbReference>
<organism evidence="6 7">
    <name type="scientific">Homoserinimonas aerilata</name>
    <dbReference type="NCBI Taxonomy" id="1162970"/>
    <lineage>
        <taxon>Bacteria</taxon>
        <taxon>Bacillati</taxon>
        <taxon>Actinomycetota</taxon>
        <taxon>Actinomycetes</taxon>
        <taxon>Micrococcales</taxon>
        <taxon>Microbacteriaceae</taxon>
        <taxon>Homoserinimonas</taxon>
    </lineage>
</organism>
<dbReference type="GO" id="GO:0030313">
    <property type="term" value="C:cell envelope"/>
    <property type="evidence" value="ECO:0007669"/>
    <property type="project" value="UniProtKB-SubCell"/>
</dbReference>
<dbReference type="Proteomes" id="UP000317998">
    <property type="component" value="Unassembled WGS sequence"/>
</dbReference>
<evidence type="ECO:0000313" key="7">
    <source>
        <dbReference type="Proteomes" id="UP000317998"/>
    </source>
</evidence>
<name>A0A542YL73_9MICO</name>
<evidence type="ECO:0000313" key="6">
    <source>
        <dbReference type="EMBL" id="TQL48852.1"/>
    </source>
</evidence>
<dbReference type="PROSITE" id="PS51257">
    <property type="entry name" value="PROKAR_LIPOPROTEIN"/>
    <property type="match status" value="1"/>
</dbReference>
<evidence type="ECO:0000256" key="1">
    <source>
        <dbReference type="ARBA" id="ARBA00004196"/>
    </source>
</evidence>
<dbReference type="GO" id="GO:0030246">
    <property type="term" value="F:carbohydrate binding"/>
    <property type="evidence" value="ECO:0007669"/>
    <property type="project" value="UniProtKB-ARBA"/>
</dbReference>
<keyword evidence="7" id="KW-1185">Reference proteome</keyword>
<dbReference type="Pfam" id="PF13407">
    <property type="entry name" value="Peripla_BP_4"/>
    <property type="match status" value="1"/>
</dbReference>
<evidence type="ECO:0000259" key="5">
    <source>
        <dbReference type="Pfam" id="PF13407"/>
    </source>
</evidence>
<evidence type="ECO:0000256" key="4">
    <source>
        <dbReference type="SAM" id="SignalP"/>
    </source>
</evidence>
<comment type="subcellular location">
    <subcellularLocation>
        <location evidence="1">Cell envelope</location>
    </subcellularLocation>
</comment>
<proteinExistence type="inferred from homology"/>
<keyword evidence="3 4" id="KW-0732">Signal</keyword>
<dbReference type="Gene3D" id="3.40.50.2300">
    <property type="match status" value="2"/>
</dbReference>
<reference evidence="6 7" key="1">
    <citation type="submission" date="2019-06" db="EMBL/GenBank/DDBJ databases">
        <title>Sequencing the genomes of 1000 actinobacteria strains.</title>
        <authorList>
            <person name="Klenk H.-P."/>
        </authorList>
    </citation>
    <scope>NUCLEOTIDE SEQUENCE [LARGE SCALE GENOMIC DNA]</scope>
    <source>
        <strain evidence="6 7">DSM 26477</strain>
    </source>
</reference>
<protein>
    <submittedName>
        <fullName evidence="6">Ribose transport system substrate-binding protein/D-allose transport system substrate-binding protein</fullName>
    </submittedName>
</protein>
<evidence type="ECO:0000256" key="3">
    <source>
        <dbReference type="ARBA" id="ARBA00022729"/>
    </source>
</evidence>
<accession>A0A542YL73</accession>
<dbReference type="OrthoDB" id="9813037at2"/>
<feature type="signal peptide" evidence="4">
    <location>
        <begin position="1"/>
        <end position="20"/>
    </location>
</feature>
<dbReference type="InterPro" id="IPR025997">
    <property type="entry name" value="SBP_2_dom"/>
</dbReference>
<gene>
    <name evidence="6" type="ORF">FB562_1958</name>
</gene>
<dbReference type="EMBL" id="VFOM01000001">
    <property type="protein sequence ID" value="TQL48852.1"/>
    <property type="molecule type" value="Genomic_DNA"/>
</dbReference>
<dbReference type="SUPFAM" id="SSF53822">
    <property type="entry name" value="Periplasmic binding protein-like I"/>
    <property type="match status" value="1"/>
</dbReference>
<feature type="chain" id="PRO_5039042244" evidence="4">
    <location>
        <begin position="21"/>
        <end position="342"/>
    </location>
</feature>
<dbReference type="PANTHER" id="PTHR46847">
    <property type="entry name" value="D-ALLOSE-BINDING PERIPLASMIC PROTEIN-RELATED"/>
    <property type="match status" value="1"/>
</dbReference>
<comment type="similarity">
    <text evidence="2">Belongs to the bacterial solute-binding protein 2 family.</text>
</comment>
<dbReference type="AlphaFoldDB" id="A0A542YL73"/>
<sequence>MKYASKAGLALLAVSSLALVGCSGDQGGGTDTGAEGSGNIAVVLKTASNQFWATMQDGAEAAGSDAGVKVTVQSGTAEDSVDEQTTLLQTLAGSDYSCFAVAPITGTNLNQPLASVSQAGIPIVNLDSAIDADAAKASGIEIASFIASNNSDAGKQAGEFMAEKLGDGAKVAVIGGIPGDANSAARTGGFTDAATAAGLTIVQEVNADWDREKALDAATTILRANPDLGGFYAANDGMALGIVQAGQNEGRTDLIIIGTDGNKDAIESIEAGGLSATVSQYPYAVGTLGVDACRALISGATVPAQVDAPIALVSADNATEALASYPKPFQEYDNPFLDLIKK</sequence>
<dbReference type="CDD" id="cd06320">
    <property type="entry name" value="PBP1_allose_binding"/>
    <property type="match status" value="1"/>
</dbReference>
<comment type="caution">
    <text evidence="6">The sequence shown here is derived from an EMBL/GenBank/DDBJ whole genome shotgun (WGS) entry which is preliminary data.</text>
</comment>
<dbReference type="InterPro" id="IPR028082">
    <property type="entry name" value="Peripla_BP_I"/>
</dbReference>